<dbReference type="SUPFAM" id="SSF51735">
    <property type="entry name" value="NAD(P)-binding Rossmann-fold domains"/>
    <property type="match status" value="1"/>
</dbReference>
<sequence length="340" mass="38225">MATGVARLGLCGYGRAGLFHFTSIRGNPRVTLSHVIEDESRLEMVRERLSKHNLDHVTVSCPKDFKEKVLSDPQLDALVIAAPTHTHEWYVLESLRAGKHVFCEKPVADSLEVIQSCYKQASRSNLLLFCGFNRRFDSGFYNAWRRLREGEIGRVYTIKTTSRDHPNPPIEYLLSSKGISHDSAIHDIDIICWMMGEEPVEVYAQGQAHNPRLEGIDVDVISIMLKFPSGAIGNIEVSRYSEAGYDQRLEIHGEKGDLFVTNPPRKPVTVAAQNGVTSSQYFHSFDSRYKDAYSSEMDHFIDCVLDPNSQLLVTGEEVVRACRVADAVARSLQSKKPEKL</sequence>
<keyword evidence="1" id="KW-0560">Oxidoreductase</keyword>
<evidence type="ECO:0000259" key="2">
    <source>
        <dbReference type="Pfam" id="PF01408"/>
    </source>
</evidence>
<dbReference type="Proteomes" id="UP000007879">
    <property type="component" value="Unassembled WGS sequence"/>
</dbReference>
<evidence type="ECO:0000313" key="5">
    <source>
        <dbReference type="Proteomes" id="UP000007879"/>
    </source>
</evidence>
<dbReference type="eggNOG" id="KOG2742">
    <property type="taxonomic scope" value="Eukaryota"/>
</dbReference>
<dbReference type="GO" id="GO:0000166">
    <property type="term" value="F:nucleotide binding"/>
    <property type="evidence" value="ECO:0007669"/>
    <property type="project" value="InterPro"/>
</dbReference>
<dbReference type="InterPro" id="IPR004104">
    <property type="entry name" value="Gfo/Idh/MocA-like_OxRdtase_C"/>
</dbReference>
<reference evidence="5" key="1">
    <citation type="journal article" date="2010" name="Nature">
        <title>The Amphimedon queenslandica genome and the evolution of animal complexity.</title>
        <authorList>
            <person name="Srivastava M."/>
            <person name="Simakov O."/>
            <person name="Chapman J."/>
            <person name="Fahey B."/>
            <person name="Gauthier M.E."/>
            <person name="Mitros T."/>
            <person name="Richards G.S."/>
            <person name="Conaco C."/>
            <person name="Dacre M."/>
            <person name="Hellsten U."/>
            <person name="Larroux C."/>
            <person name="Putnam N.H."/>
            <person name="Stanke M."/>
            <person name="Adamska M."/>
            <person name="Darling A."/>
            <person name="Degnan S.M."/>
            <person name="Oakley T.H."/>
            <person name="Plachetzki D.C."/>
            <person name="Zhai Y."/>
            <person name="Adamski M."/>
            <person name="Calcino A."/>
            <person name="Cummins S.F."/>
            <person name="Goodstein D.M."/>
            <person name="Harris C."/>
            <person name="Jackson D.J."/>
            <person name="Leys S.P."/>
            <person name="Shu S."/>
            <person name="Woodcroft B.J."/>
            <person name="Vervoort M."/>
            <person name="Kosik K.S."/>
            <person name="Manning G."/>
            <person name="Degnan B.M."/>
            <person name="Rokhsar D.S."/>
        </authorList>
    </citation>
    <scope>NUCLEOTIDE SEQUENCE [LARGE SCALE GENOMIC DNA]</scope>
</reference>
<dbReference type="Pfam" id="PF01408">
    <property type="entry name" value="GFO_IDH_MocA"/>
    <property type="match status" value="1"/>
</dbReference>
<dbReference type="EnsemblMetazoa" id="XM_003385276.2">
    <property type="protein sequence ID" value="XP_003385324.1"/>
    <property type="gene ID" value="LOC100636994"/>
</dbReference>
<dbReference type="InParanoid" id="A0A1X7V891"/>
<dbReference type="OMA" id="GAPLMMH"/>
<organism evidence="4">
    <name type="scientific">Amphimedon queenslandica</name>
    <name type="common">Sponge</name>
    <dbReference type="NCBI Taxonomy" id="400682"/>
    <lineage>
        <taxon>Eukaryota</taxon>
        <taxon>Metazoa</taxon>
        <taxon>Porifera</taxon>
        <taxon>Demospongiae</taxon>
        <taxon>Heteroscleromorpha</taxon>
        <taxon>Haplosclerida</taxon>
        <taxon>Niphatidae</taxon>
        <taxon>Amphimedon</taxon>
    </lineage>
</organism>
<dbReference type="AlphaFoldDB" id="A0A1X7V891"/>
<dbReference type="Gene3D" id="3.40.50.720">
    <property type="entry name" value="NAD(P)-binding Rossmann-like Domain"/>
    <property type="match status" value="1"/>
</dbReference>
<dbReference type="GO" id="GO:0005737">
    <property type="term" value="C:cytoplasm"/>
    <property type="evidence" value="ECO:0007669"/>
    <property type="project" value="TreeGrafter"/>
</dbReference>
<dbReference type="STRING" id="400682.A0A1X7V891"/>
<feature type="domain" description="Gfo/Idh/MocA-like oxidoreductase C-terminal" evidence="3">
    <location>
        <begin position="146"/>
        <end position="337"/>
    </location>
</feature>
<dbReference type="InterPro" id="IPR000683">
    <property type="entry name" value="Gfo/Idh/MocA-like_OxRdtase_N"/>
</dbReference>
<accession>A0A1X7V891</accession>
<keyword evidence="5" id="KW-1185">Reference proteome</keyword>
<dbReference type="SUPFAM" id="SSF55347">
    <property type="entry name" value="Glyceraldehyde-3-phosphate dehydrogenase-like, C-terminal domain"/>
    <property type="match status" value="1"/>
</dbReference>
<gene>
    <name evidence="4" type="primary">100636994</name>
</gene>
<dbReference type="Gene3D" id="3.30.360.10">
    <property type="entry name" value="Dihydrodipicolinate Reductase, domain 2"/>
    <property type="match status" value="1"/>
</dbReference>
<proteinExistence type="predicted"/>
<dbReference type="InterPro" id="IPR036291">
    <property type="entry name" value="NAD(P)-bd_dom_sf"/>
</dbReference>
<protein>
    <recommendedName>
        <fullName evidence="6">Gfo/Idh/MocA-like oxidoreductase N-terminal domain-containing protein</fullName>
    </recommendedName>
</protein>
<evidence type="ECO:0008006" key="6">
    <source>
        <dbReference type="Google" id="ProtNLM"/>
    </source>
</evidence>
<dbReference type="PANTHER" id="PTHR42840:SF3">
    <property type="entry name" value="BINDING ROSSMANN FOLD OXIDOREDUCTASE, PUTATIVE (AFU_ORTHOLOGUE AFUA_2G10240)-RELATED"/>
    <property type="match status" value="1"/>
</dbReference>
<reference evidence="4" key="2">
    <citation type="submission" date="2017-05" db="UniProtKB">
        <authorList>
            <consortium name="EnsemblMetazoa"/>
        </authorList>
    </citation>
    <scope>IDENTIFICATION</scope>
</reference>
<dbReference type="EnsemblMetazoa" id="Aqu2.1.36221_001">
    <property type="protein sequence ID" value="Aqu2.1.36221_001"/>
    <property type="gene ID" value="Aqu2.1.36221"/>
</dbReference>
<feature type="domain" description="Gfo/Idh/MocA-like oxidoreductase N-terminal" evidence="2">
    <location>
        <begin position="7"/>
        <end position="131"/>
    </location>
</feature>
<evidence type="ECO:0000256" key="1">
    <source>
        <dbReference type="ARBA" id="ARBA00023002"/>
    </source>
</evidence>
<dbReference type="GO" id="GO:0016491">
    <property type="term" value="F:oxidoreductase activity"/>
    <property type="evidence" value="ECO:0007669"/>
    <property type="project" value="UniProtKB-KW"/>
</dbReference>
<evidence type="ECO:0000313" key="4">
    <source>
        <dbReference type="EnsemblMetazoa" id="Aqu2.1.36221_001"/>
    </source>
</evidence>
<dbReference type="OrthoDB" id="64915at2759"/>
<evidence type="ECO:0000259" key="3">
    <source>
        <dbReference type="Pfam" id="PF02894"/>
    </source>
</evidence>
<dbReference type="Pfam" id="PF02894">
    <property type="entry name" value="GFO_IDH_MocA_C"/>
    <property type="match status" value="1"/>
</dbReference>
<name>A0A1X7V891_AMPQE</name>
<dbReference type="KEGG" id="aqu:100636994"/>
<dbReference type="PANTHER" id="PTHR42840">
    <property type="entry name" value="NAD(P)-BINDING ROSSMANN-FOLD SUPERFAMILY PROTEIN-RELATED"/>
    <property type="match status" value="1"/>
</dbReference>
<dbReference type="GO" id="GO:0006740">
    <property type="term" value="P:NADPH regeneration"/>
    <property type="evidence" value="ECO:0007669"/>
    <property type="project" value="TreeGrafter"/>
</dbReference>